<evidence type="ECO:0000256" key="1">
    <source>
        <dbReference type="SAM" id="Coils"/>
    </source>
</evidence>
<proteinExistence type="predicted"/>
<gene>
    <name evidence="2" type="ORF">ACX05_01750</name>
</gene>
<feature type="coiled-coil region" evidence="1">
    <location>
        <begin position="90"/>
        <end position="124"/>
    </location>
</feature>
<reference evidence="2 3" key="1">
    <citation type="submission" date="2015-07" db="EMBL/GenBank/DDBJ databases">
        <title>Foodborne Vibrio parahaemolyticus Isolates.</title>
        <authorList>
            <person name="Ronholm J."/>
            <person name="Petronella N."/>
            <person name="Kenwell R."/>
            <person name="Banerjee S."/>
        </authorList>
    </citation>
    <scope>NUCLEOTIDE SEQUENCE [LARGE SCALE GENOMIC DNA]</scope>
    <source>
        <strain evidence="2 3">HS-06-05</strain>
    </source>
</reference>
<dbReference type="EMBL" id="LIRS01000016">
    <property type="protein sequence ID" value="KOY42296.1"/>
    <property type="molecule type" value="Genomic_DNA"/>
</dbReference>
<evidence type="ECO:0000313" key="3">
    <source>
        <dbReference type="Proteomes" id="UP000037697"/>
    </source>
</evidence>
<comment type="caution">
    <text evidence="2">The sequence shown here is derived from an EMBL/GenBank/DDBJ whole genome shotgun (WGS) entry which is preliminary data.</text>
</comment>
<protein>
    <recommendedName>
        <fullName evidence="4">Type III secretion protein</fullName>
    </recommendedName>
</protein>
<dbReference type="AlphaFoldDB" id="A0AAW3J3R8"/>
<sequence length="129" mass="15451">MKKPSKEWREFGQLIDIVDIRIGKQVRLLDKLKKERQELAESIKSKWLDIETLQNELQVLNIIQEKDALTRLFRRREGIKSKIESLFFEASLARQDLEELDEKIHDAELEKKKLEKRKDALTEMRVHLL</sequence>
<organism evidence="2 3">
    <name type="scientific">Vibrio parahaemolyticus</name>
    <dbReference type="NCBI Taxonomy" id="670"/>
    <lineage>
        <taxon>Bacteria</taxon>
        <taxon>Pseudomonadati</taxon>
        <taxon>Pseudomonadota</taxon>
        <taxon>Gammaproteobacteria</taxon>
        <taxon>Vibrionales</taxon>
        <taxon>Vibrionaceae</taxon>
        <taxon>Vibrio</taxon>
    </lineage>
</organism>
<accession>A0AAW3J3R8</accession>
<evidence type="ECO:0008006" key="4">
    <source>
        <dbReference type="Google" id="ProtNLM"/>
    </source>
</evidence>
<evidence type="ECO:0000313" key="2">
    <source>
        <dbReference type="EMBL" id="KOY42296.1"/>
    </source>
</evidence>
<dbReference type="Proteomes" id="UP000037697">
    <property type="component" value="Unassembled WGS sequence"/>
</dbReference>
<keyword evidence="1" id="KW-0175">Coiled coil</keyword>
<dbReference type="RefSeq" id="WP_021484546.1">
    <property type="nucleotide sequence ID" value="NZ_CABMHD010000003.1"/>
</dbReference>
<name>A0AAW3J3R8_VIBPH</name>